<reference evidence="4 5" key="1">
    <citation type="submission" date="2016-09" db="EMBL/GenBank/DDBJ databases">
        <title>Pseudonocardia autotrophica DSM535, a candidate organism with high potential of specific P450 cytochromes.</title>
        <authorList>
            <person name="Grumaz C."/>
            <person name="Vainshtein Y."/>
            <person name="Kirstahler P."/>
            <person name="Sohn K."/>
        </authorList>
    </citation>
    <scope>NUCLEOTIDE SEQUENCE [LARGE SCALE GENOMIC DNA]</scope>
    <source>
        <strain evidence="4 5">DSM 535</strain>
    </source>
</reference>
<keyword evidence="5" id="KW-1185">Reference proteome</keyword>
<sequence length="346" mass="36418">MSETVTLTLQDVHEVAVAVLTAHGFDDTHAGAIADTVTAAERDECPHHGLFRIPYYVDGVRSGLASGVAQPELSELAPAVVRVDARYTFAPLSLALGEEPLAALAAEHGIAALVVNNALHVAALWPEVERLAERDLVAFAFVAAAPYVAPAGGREPLFGTNPMAFAWPRGDRPPLAFDQASSACARGEIQLRLRDGRELPDGAAIGPDGLPTSDPAQALAGAQLPFGGAKGSNIALMIELLTGPLLGDLLSIEAGERDTARTGAPCGGELVIAMDPARFSVHHDREARIAHGEKLFAKILEQEGTRLPSDRRYEARLRTPSEGVTIPASLYATLDGLRGGYEPEPA</sequence>
<dbReference type="InterPro" id="IPR003767">
    <property type="entry name" value="Malate/L-lactate_DH-like"/>
</dbReference>
<dbReference type="OrthoDB" id="924592at2"/>
<organism evidence="4 5">
    <name type="scientific">Pseudonocardia autotrophica</name>
    <name type="common">Amycolata autotrophica</name>
    <name type="synonym">Nocardia autotrophica</name>
    <dbReference type="NCBI Taxonomy" id="2074"/>
    <lineage>
        <taxon>Bacteria</taxon>
        <taxon>Bacillati</taxon>
        <taxon>Actinomycetota</taxon>
        <taxon>Actinomycetes</taxon>
        <taxon>Pseudonocardiales</taxon>
        <taxon>Pseudonocardiaceae</taxon>
        <taxon>Pseudonocardia</taxon>
    </lineage>
</organism>
<feature type="region of interest" description="Disordered" evidence="3">
    <location>
        <begin position="198"/>
        <end position="217"/>
    </location>
</feature>
<dbReference type="PANTHER" id="PTHR11091:SF0">
    <property type="entry name" value="MALATE DEHYDROGENASE"/>
    <property type="match status" value="1"/>
</dbReference>
<comment type="caution">
    <text evidence="4">The sequence shown here is derived from an EMBL/GenBank/DDBJ whole genome shotgun (WGS) entry which is preliminary data.</text>
</comment>
<evidence type="ECO:0000313" key="4">
    <source>
        <dbReference type="EMBL" id="OSY38888.1"/>
    </source>
</evidence>
<evidence type="ECO:0000313" key="5">
    <source>
        <dbReference type="Proteomes" id="UP000194360"/>
    </source>
</evidence>
<keyword evidence="2 4" id="KW-0560">Oxidoreductase</keyword>
<dbReference type="SUPFAM" id="SSF89733">
    <property type="entry name" value="L-sulfolactate dehydrogenase-like"/>
    <property type="match status" value="1"/>
</dbReference>
<dbReference type="PANTHER" id="PTHR11091">
    <property type="entry name" value="OXIDOREDUCTASE-RELATED"/>
    <property type="match status" value="1"/>
</dbReference>
<comment type="similarity">
    <text evidence="1">Belongs to the LDH2/MDH2 oxidoreductase family.</text>
</comment>
<name>A0A1Y2MW79_PSEAH</name>
<proteinExistence type="inferred from homology"/>
<evidence type="ECO:0000256" key="3">
    <source>
        <dbReference type="SAM" id="MobiDB-lite"/>
    </source>
</evidence>
<dbReference type="EMBL" id="MIGB01000020">
    <property type="protein sequence ID" value="OSY38888.1"/>
    <property type="molecule type" value="Genomic_DNA"/>
</dbReference>
<gene>
    <name evidence="4" type="primary">comC_2</name>
    <name evidence="4" type="ORF">BG845_03760</name>
</gene>
<dbReference type="GO" id="GO:0016491">
    <property type="term" value="F:oxidoreductase activity"/>
    <property type="evidence" value="ECO:0007669"/>
    <property type="project" value="UniProtKB-KW"/>
</dbReference>
<dbReference type="EC" id="1.1.1.338" evidence="4"/>
<dbReference type="RefSeq" id="WP_085913967.1">
    <property type="nucleotide sequence ID" value="NZ_AP018920.1"/>
</dbReference>
<evidence type="ECO:0000256" key="1">
    <source>
        <dbReference type="ARBA" id="ARBA00006056"/>
    </source>
</evidence>
<dbReference type="AlphaFoldDB" id="A0A1Y2MW79"/>
<dbReference type="STRING" id="2074.BG845_03760"/>
<protein>
    <submittedName>
        <fullName evidence="4">(2R)-3-sulfolactate dehydrogenase (NADP(+))</fullName>
        <ecNumber evidence="4">1.1.1.338</ecNumber>
    </submittedName>
</protein>
<dbReference type="Pfam" id="PF02615">
    <property type="entry name" value="Ldh_2"/>
    <property type="match status" value="1"/>
</dbReference>
<dbReference type="Gene3D" id="1.10.1530.10">
    <property type="match status" value="1"/>
</dbReference>
<dbReference type="Proteomes" id="UP000194360">
    <property type="component" value="Unassembled WGS sequence"/>
</dbReference>
<dbReference type="Gene3D" id="3.30.1370.60">
    <property type="entry name" value="Hypothetical oxidoreductase yiak, domain 2"/>
    <property type="match status" value="1"/>
</dbReference>
<accession>A0A1Y2MW79</accession>
<evidence type="ECO:0000256" key="2">
    <source>
        <dbReference type="ARBA" id="ARBA00023002"/>
    </source>
</evidence>
<dbReference type="InterPro" id="IPR036111">
    <property type="entry name" value="Mal/L-sulfo/L-lacto_DH-like_sf"/>
</dbReference>
<dbReference type="InterPro" id="IPR043144">
    <property type="entry name" value="Mal/L-sulf/L-lact_DH-like_ah"/>
</dbReference>
<dbReference type="InterPro" id="IPR043143">
    <property type="entry name" value="Mal/L-sulf/L-lact_DH-like_NADP"/>
</dbReference>